<feature type="domain" description="CusB-like beta-barrel" evidence="4">
    <location>
        <begin position="238"/>
        <end position="308"/>
    </location>
</feature>
<dbReference type="Gene3D" id="2.40.50.100">
    <property type="match status" value="1"/>
</dbReference>
<gene>
    <name evidence="6" type="ORF">K678_11388</name>
</gene>
<dbReference type="InterPro" id="IPR058647">
    <property type="entry name" value="BSH_CzcB-like"/>
</dbReference>
<dbReference type="AlphaFoldDB" id="S9SB54"/>
<evidence type="ECO:0000313" key="6">
    <source>
        <dbReference type="EMBL" id="EPY01323.1"/>
    </source>
</evidence>
<sequence>MTKLTRAKTIGLGLAGLALVGGGVLIWMAGGGTNAPTQEIIDRKNEAKVEGSHTESAGVEISPEAMAQAGIRVAPLMPRVVPLLIRAPGEVVTNRFGSGVVTPPTTGTVTERRAALGDRVRKGQVLAVLYSPEMAEALSQFRIVEQEWRRVRELGREIVSDRRFNEARAARQQALTRLVGFGVSPSQLEAVAERDGAAAGHVQLVAPRDGVVGSDAFDVGELVVPGRTLFTIVDERTAWIEARVSPVQAQNLRVGQLATLRVGDAEIAAVLRSVQPMVDPVTRTVTLRFDAGNADGLLRSGLFVEVEIPVEGGAPVLALPLDAVLRGPDGDWQVFFADDAGRFRPAEVKLMRADARIAVVEGIDPGTPVVVAGAFFVQSEAAKGGFDPHNH</sequence>
<dbReference type="InterPro" id="IPR058792">
    <property type="entry name" value="Beta-barrel_RND_2"/>
</dbReference>
<dbReference type="GO" id="GO:0015679">
    <property type="term" value="P:plasma membrane copper ion transport"/>
    <property type="evidence" value="ECO:0007669"/>
    <property type="project" value="TreeGrafter"/>
</dbReference>
<feature type="transmembrane region" description="Helical" evidence="3">
    <location>
        <begin position="12"/>
        <end position="30"/>
    </location>
</feature>
<name>S9SB54_MAGFU</name>
<dbReference type="GO" id="GO:0022857">
    <property type="term" value="F:transmembrane transporter activity"/>
    <property type="evidence" value="ECO:0007669"/>
    <property type="project" value="InterPro"/>
</dbReference>
<evidence type="ECO:0000259" key="5">
    <source>
        <dbReference type="Pfam" id="PF25973"/>
    </source>
</evidence>
<dbReference type="SUPFAM" id="SSF111369">
    <property type="entry name" value="HlyD-like secretion proteins"/>
    <property type="match status" value="1"/>
</dbReference>
<keyword evidence="2" id="KW-0813">Transport</keyword>
<comment type="similarity">
    <text evidence="1">Belongs to the membrane fusion protein (MFP) (TC 8.A.1) family.</text>
</comment>
<dbReference type="GO" id="GO:0060003">
    <property type="term" value="P:copper ion export"/>
    <property type="evidence" value="ECO:0007669"/>
    <property type="project" value="TreeGrafter"/>
</dbReference>
<dbReference type="GO" id="GO:0016020">
    <property type="term" value="C:membrane"/>
    <property type="evidence" value="ECO:0007669"/>
    <property type="project" value="InterPro"/>
</dbReference>
<dbReference type="Gene3D" id="2.40.420.20">
    <property type="match status" value="1"/>
</dbReference>
<evidence type="ECO:0000259" key="4">
    <source>
        <dbReference type="Pfam" id="PF25954"/>
    </source>
</evidence>
<evidence type="ECO:0000256" key="1">
    <source>
        <dbReference type="ARBA" id="ARBA00009477"/>
    </source>
</evidence>
<dbReference type="RefSeq" id="WP_021132590.1">
    <property type="nucleotide sequence ID" value="NZ_AQPH01000043.1"/>
</dbReference>
<dbReference type="eggNOG" id="COG0845">
    <property type="taxonomic scope" value="Bacteria"/>
</dbReference>
<evidence type="ECO:0000313" key="7">
    <source>
        <dbReference type="Proteomes" id="UP000015350"/>
    </source>
</evidence>
<keyword evidence="3" id="KW-1133">Transmembrane helix</keyword>
<reference evidence="6 7" key="1">
    <citation type="submission" date="2013-04" db="EMBL/GenBank/DDBJ databases">
        <authorList>
            <person name="Kuznetsov B."/>
            <person name="Ivanovsky R."/>
        </authorList>
    </citation>
    <scope>NUCLEOTIDE SEQUENCE [LARGE SCALE GENOMIC DNA]</scope>
    <source>
        <strain evidence="6 7">MGU-K5</strain>
    </source>
</reference>
<protein>
    <submittedName>
        <fullName evidence="6">Secretion protein HlyD</fullName>
    </submittedName>
</protein>
<dbReference type="EMBL" id="AQPH01000043">
    <property type="protein sequence ID" value="EPY01323.1"/>
    <property type="molecule type" value="Genomic_DNA"/>
</dbReference>
<dbReference type="Gene3D" id="2.40.30.170">
    <property type="match status" value="1"/>
</dbReference>
<proteinExistence type="inferred from homology"/>
<evidence type="ECO:0000256" key="3">
    <source>
        <dbReference type="SAM" id="Phobius"/>
    </source>
</evidence>
<dbReference type="OrthoDB" id="9816569at2"/>
<evidence type="ECO:0000256" key="2">
    <source>
        <dbReference type="ARBA" id="ARBA00022448"/>
    </source>
</evidence>
<dbReference type="InterPro" id="IPR006143">
    <property type="entry name" value="RND_pump_MFP"/>
</dbReference>
<feature type="domain" description="CzcB-like barrel-sandwich hybrid" evidence="5">
    <location>
        <begin position="100"/>
        <end position="234"/>
    </location>
</feature>
<dbReference type="Proteomes" id="UP000015350">
    <property type="component" value="Unassembled WGS sequence"/>
</dbReference>
<dbReference type="Pfam" id="PF25954">
    <property type="entry name" value="Beta-barrel_RND_2"/>
    <property type="match status" value="1"/>
</dbReference>
<dbReference type="GO" id="GO:0030313">
    <property type="term" value="C:cell envelope"/>
    <property type="evidence" value="ECO:0007669"/>
    <property type="project" value="TreeGrafter"/>
</dbReference>
<accession>S9SB54</accession>
<keyword evidence="3" id="KW-0472">Membrane</keyword>
<organism evidence="6 7">
    <name type="scientific">Magnetospirillum fulvum MGU-K5</name>
    <dbReference type="NCBI Taxonomy" id="1316936"/>
    <lineage>
        <taxon>Bacteria</taxon>
        <taxon>Pseudomonadati</taxon>
        <taxon>Pseudomonadota</taxon>
        <taxon>Alphaproteobacteria</taxon>
        <taxon>Rhodospirillales</taxon>
        <taxon>Rhodospirillaceae</taxon>
        <taxon>Magnetospirillum</taxon>
    </lineage>
</organism>
<dbReference type="Pfam" id="PF25973">
    <property type="entry name" value="BSH_CzcB"/>
    <property type="match status" value="1"/>
</dbReference>
<keyword evidence="3" id="KW-0812">Transmembrane</keyword>
<dbReference type="PANTHER" id="PTHR30097:SF4">
    <property type="entry name" value="SLR6042 PROTEIN"/>
    <property type="match status" value="1"/>
</dbReference>
<dbReference type="InterPro" id="IPR051909">
    <property type="entry name" value="MFP_Cation_Efflux"/>
</dbReference>
<dbReference type="STRING" id="1316936.K678_11388"/>
<dbReference type="PANTHER" id="PTHR30097">
    <property type="entry name" value="CATION EFFLUX SYSTEM PROTEIN CUSB"/>
    <property type="match status" value="1"/>
</dbReference>
<comment type="caution">
    <text evidence="6">The sequence shown here is derived from an EMBL/GenBank/DDBJ whole genome shotgun (WGS) entry which is preliminary data.</text>
</comment>
<dbReference type="NCBIfam" id="TIGR01730">
    <property type="entry name" value="RND_mfp"/>
    <property type="match status" value="1"/>
</dbReference>